<feature type="domain" description="Protein kinase" evidence="11">
    <location>
        <begin position="80"/>
        <end position="376"/>
    </location>
</feature>
<dbReference type="CDD" id="cd14066">
    <property type="entry name" value="STKc_IRAK"/>
    <property type="match status" value="1"/>
</dbReference>
<evidence type="ECO:0000256" key="5">
    <source>
        <dbReference type="ARBA" id="ARBA00022741"/>
    </source>
</evidence>
<dbReference type="Pfam" id="PF00069">
    <property type="entry name" value="Pkinase"/>
    <property type="match status" value="1"/>
</dbReference>
<reference evidence="12 13" key="1">
    <citation type="journal article" date="2011" name="Science">
        <title>The Selaginella genome identifies genetic changes associated with the evolution of vascular plants.</title>
        <authorList>
            <person name="Banks J.A."/>
            <person name="Nishiyama T."/>
            <person name="Hasebe M."/>
            <person name="Bowman J.L."/>
            <person name="Gribskov M."/>
            <person name="dePamphilis C."/>
            <person name="Albert V.A."/>
            <person name="Aono N."/>
            <person name="Aoyama T."/>
            <person name="Ambrose B.A."/>
            <person name="Ashton N.W."/>
            <person name="Axtell M.J."/>
            <person name="Barker E."/>
            <person name="Barker M.S."/>
            <person name="Bennetzen J.L."/>
            <person name="Bonawitz N.D."/>
            <person name="Chapple C."/>
            <person name="Cheng C."/>
            <person name="Correa L.G."/>
            <person name="Dacre M."/>
            <person name="DeBarry J."/>
            <person name="Dreyer I."/>
            <person name="Elias M."/>
            <person name="Engstrom E.M."/>
            <person name="Estelle M."/>
            <person name="Feng L."/>
            <person name="Finet C."/>
            <person name="Floyd S.K."/>
            <person name="Frommer W.B."/>
            <person name="Fujita T."/>
            <person name="Gramzow L."/>
            <person name="Gutensohn M."/>
            <person name="Harholt J."/>
            <person name="Hattori M."/>
            <person name="Heyl A."/>
            <person name="Hirai T."/>
            <person name="Hiwatashi Y."/>
            <person name="Ishikawa M."/>
            <person name="Iwata M."/>
            <person name="Karol K.G."/>
            <person name="Koehler B."/>
            <person name="Kolukisaoglu U."/>
            <person name="Kubo M."/>
            <person name="Kurata T."/>
            <person name="Lalonde S."/>
            <person name="Li K."/>
            <person name="Li Y."/>
            <person name="Litt A."/>
            <person name="Lyons E."/>
            <person name="Manning G."/>
            <person name="Maruyama T."/>
            <person name="Michael T.P."/>
            <person name="Mikami K."/>
            <person name="Miyazaki S."/>
            <person name="Morinaga S."/>
            <person name="Murata T."/>
            <person name="Mueller-Roeber B."/>
            <person name="Nelson D.R."/>
            <person name="Obara M."/>
            <person name="Oguri Y."/>
            <person name="Olmstead R.G."/>
            <person name="Onodera N."/>
            <person name="Petersen B.L."/>
            <person name="Pils B."/>
            <person name="Prigge M."/>
            <person name="Rensing S.A."/>
            <person name="Riano-Pachon D.M."/>
            <person name="Roberts A.W."/>
            <person name="Sato Y."/>
            <person name="Scheller H.V."/>
            <person name="Schulz B."/>
            <person name="Schulz C."/>
            <person name="Shakirov E.V."/>
            <person name="Shibagaki N."/>
            <person name="Shinohara N."/>
            <person name="Shippen D.E."/>
            <person name="Soerensen I."/>
            <person name="Sotooka R."/>
            <person name="Sugimoto N."/>
            <person name="Sugita M."/>
            <person name="Sumikawa N."/>
            <person name="Tanurdzic M."/>
            <person name="Theissen G."/>
            <person name="Ulvskov P."/>
            <person name="Wakazuki S."/>
            <person name="Weng J.K."/>
            <person name="Willats W.W."/>
            <person name="Wipf D."/>
            <person name="Wolf P.G."/>
            <person name="Yang L."/>
            <person name="Zimmer A.D."/>
            <person name="Zhu Q."/>
            <person name="Mitros T."/>
            <person name="Hellsten U."/>
            <person name="Loque D."/>
            <person name="Otillar R."/>
            <person name="Salamov A."/>
            <person name="Schmutz J."/>
            <person name="Shapiro H."/>
            <person name="Lindquist E."/>
            <person name="Lucas S."/>
            <person name="Rokhsar D."/>
            <person name="Grigoriev I.V."/>
        </authorList>
    </citation>
    <scope>NUCLEOTIDE SEQUENCE [LARGE SCALE GENOMIC DNA]</scope>
</reference>
<keyword evidence="9" id="KW-0675">Receptor</keyword>
<keyword evidence="6" id="KW-0067">ATP-binding</keyword>
<dbReference type="InterPro" id="IPR008266">
    <property type="entry name" value="Tyr_kinase_AS"/>
</dbReference>
<evidence type="ECO:0000256" key="10">
    <source>
        <dbReference type="ARBA" id="ARBA00023180"/>
    </source>
</evidence>
<accession>D8RXK4</accession>
<dbReference type="Proteomes" id="UP000001514">
    <property type="component" value="Unassembled WGS sequence"/>
</dbReference>
<dbReference type="Gene3D" id="1.10.510.10">
    <property type="entry name" value="Transferase(Phosphotransferase) domain 1"/>
    <property type="match status" value="1"/>
</dbReference>
<dbReference type="GO" id="GO:0005524">
    <property type="term" value="F:ATP binding"/>
    <property type="evidence" value="ECO:0007669"/>
    <property type="project" value="UniProtKB-KW"/>
</dbReference>
<dbReference type="Gramene" id="EFJ23271">
    <property type="protein sequence ID" value="EFJ23271"/>
    <property type="gene ID" value="SELMODRAFT_103947"/>
</dbReference>
<keyword evidence="10" id="KW-0325">Glycoprotein</keyword>
<gene>
    <name evidence="12" type="ORF">SELMODRAFT_103947</name>
</gene>
<dbReference type="GO" id="GO:0004672">
    <property type="term" value="F:protein kinase activity"/>
    <property type="evidence" value="ECO:0000318"/>
    <property type="project" value="GO_Central"/>
</dbReference>
<dbReference type="FunFam" id="3.30.200.20:FF:000162">
    <property type="entry name" value="Adenine nucleotide alpha hydrolase-like domain kinase"/>
    <property type="match status" value="1"/>
</dbReference>
<evidence type="ECO:0000313" key="12">
    <source>
        <dbReference type="EMBL" id="EFJ23271.1"/>
    </source>
</evidence>
<dbReference type="eggNOG" id="KOG1187">
    <property type="taxonomic scope" value="Eukaryota"/>
</dbReference>
<sequence>MLLGSKLHQEAGGNEEAFLKDVVSDLDRCFSVVENHEAKGASGNQGAAPLCHLCNNKSPRFGTQPIVFSFSKIEEATNKFSKENLVAEGGFGFVYKGVLSDGQLVAVKQHKLASRQGDREFKAEVEVLSSAQHRNLVTLIGYCTEGGRRILVYEFVCNGSLNKHLSRKNPKPLDWPSRQNIALGAARGLRYLHEECRIGCIVHRDVRPNNILVTHDFTALVGDFGLARWQARGDTAEQTRVIGTIGYVAPEYAETGQITEKADVYSFGLVLLEIITGRPAFDSYQQPGQQHLPDWVSFSFSSLLLRLCLITFTDCQATPFLAARAAHELLDERIDESSVDEYELINMVTAASLCIQKDPSKRPKMTQVCSSLAVTL</sequence>
<dbReference type="EMBL" id="GL377593">
    <property type="protein sequence ID" value="EFJ23271.1"/>
    <property type="molecule type" value="Genomic_DNA"/>
</dbReference>
<evidence type="ECO:0000256" key="1">
    <source>
        <dbReference type="ARBA" id="ARBA00004251"/>
    </source>
</evidence>
<protein>
    <recommendedName>
        <fullName evidence="11">Protein kinase domain-containing protein</fullName>
    </recommendedName>
</protein>
<dbReference type="Gene3D" id="3.30.200.20">
    <property type="entry name" value="Phosphorylase Kinase, domain 1"/>
    <property type="match status" value="1"/>
</dbReference>
<dbReference type="PROSITE" id="PS50011">
    <property type="entry name" value="PROTEIN_KINASE_DOM"/>
    <property type="match status" value="1"/>
</dbReference>
<keyword evidence="2" id="KW-1003">Cell membrane</keyword>
<evidence type="ECO:0000256" key="4">
    <source>
        <dbReference type="ARBA" id="ARBA00022729"/>
    </source>
</evidence>
<organism evidence="13">
    <name type="scientific">Selaginella moellendorffii</name>
    <name type="common">Spikemoss</name>
    <dbReference type="NCBI Taxonomy" id="88036"/>
    <lineage>
        <taxon>Eukaryota</taxon>
        <taxon>Viridiplantae</taxon>
        <taxon>Streptophyta</taxon>
        <taxon>Embryophyta</taxon>
        <taxon>Tracheophyta</taxon>
        <taxon>Lycopodiopsida</taxon>
        <taxon>Selaginellales</taxon>
        <taxon>Selaginellaceae</taxon>
        <taxon>Selaginella</taxon>
    </lineage>
</organism>
<dbReference type="InterPro" id="IPR011009">
    <property type="entry name" value="Kinase-like_dom_sf"/>
</dbReference>
<dbReference type="KEGG" id="smo:SELMODRAFT_103947"/>
<dbReference type="InParanoid" id="D8RXK4"/>
<keyword evidence="4" id="KW-0732">Signal</keyword>
<keyword evidence="13" id="KW-1185">Reference proteome</keyword>
<dbReference type="InterPro" id="IPR000719">
    <property type="entry name" value="Prot_kinase_dom"/>
</dbReference>
<dbReference type="InterPro" id="IPR020635">
    <property type="entry name" value="Tyr_kinase_cat_dom"/>
</dbReference>
<dbReference type="GO" id="GO:0005886">
    <property type="term" value="C:plasma membrane"/>
    <property type="evidence" value="ECO:0007669"/>
    <property type="project" value="UniProtKB-SubCell"/>
</dbReference>
<keyword evidence="3" id="KW-0812">Transmembrane</keyword>
<evidence type="ECO:0000256" key="6">
    <source>
        <dbReference type="ARBA" id="ARBA00022840"/>
    </source>
</evidence>
<evidence type="ECO:0000256" key="2">
    <source>
        <dbReference type="ARBA" id="ARBA00022475"/>
    </source>
</evidence>
<dbReference type="STRING" id="88036.D8RXK4"/>
<dbReference type="HOGENOM" id="CLU_000288_21_4_1"/>
<evidence type="ECO:0000259" key="11">
    <source>
        <dbReference type="PROSITE" id="PS50011"/>
    </source>
</evidence>
<keyword evidence="5" id="KW-0547">Nucleotide-binding</keyword>
<evidence type="ECO:0000256" key="7">
    <source>
        <dbReference type="ARBA" id="ARBA00022989"/>
    </source>
</evidence>
<name>D8RXK4_SELML</name>
<evidence type="ECO:0000313" key="13">
    <source>
        <dbReference type="Proteomes" id="UP000001514"/>
    </source>
</evidence>
<evidence type="ECO:0000256" key="8">
    <source>
        <dbReference type="ARBA" id="ARBA00023136"/>
    </source>
</evidence>
<dbReference type="SUPFAM" id="SSF56112">
    <property type="entry name" value="Protein kinase-like (PK-like)"/>
    <property type="match status" value="1"/>
</dbReference>
<evidence type="ECO:0000256" key="9">
    <source>
        <dbReference type="ARBA" id="ARBA00023170"/>
    </source>
</evidence>
<proteinExistence type="predicted"/>
<dbReference type="PANTHER" id="PTHR47989">
    <property type="entry name" value="OS01G0750732 PROTEIN"/>
    <property type="match status" value="1"/>
</dbReference>
<dbReference type="AlphaFoldDB" id="D8RXK4"/>
<dbReference type="PROSITE" id="PS00109">
    <property type="entry name" value="PROTEIN_KINASE_TYR"/>
    <property type="match status" value="1"/>
</dbReference>
<comment type="subcellular location">
    <subcellularLocation>
        <location evidence="1">Cell membrane</location>
        <topology evidence="1">Single-pass type I membrane protein</topology>
    </subcellularLocation>
</comment>
<dbReference type="FunFam" id="1.10.510.10:FF:000240">
    <property type="entry name" value="Lectin-domain containing receptor kinase A4.3"/>
    <property type="match status" value="1"/>
</dbReference>
<evidence type="ECO:0000256" key="3">
    <source>
        <dbReference type="ARBA" id="ARBA00022692"/>
    </source>
</evidence>
<dbReference type="SMART" id="SM00219">
    <property type="entry name" value="TyrKc"/>
    <property type="match status" value="1"/>
</dbReference>
<dbReference type="GO" id="GO:0004713">
    <property type="term" value="F:protein tyrosine kinase activity"/>
    <property type="evidence" value="ECO:0007669"/>
    <property type="project" value="InterPro"/>
</dbReference>
<keyword evidence="7" id="KW-1133">Transmembrane helix</keyword>
<dbReference type="PANTHER" id="PTHR47989:SF14">
    <property type="entry name" value="INACTIVE PROTEIN KINASE SELMODRAFT_444075"/>
    <property type="match status" value="1"/>
</dbReference>
<keyword evidence="8" id="KW-0472">Membrane</keyword>
<dbReference type="GO" id="GO:0002229">
    <property type="term" value="P:defense response to oomycetes"/>
    <property type="evidence" value="ECO:0007669"/>
    <property type="project" value="UniProtKB-ARBA"/>
</dbReference>